<dbReference type="Gene3D" id="4.10.530.10">
    <property type="entry name" value="Gamma-fibrinogen Carboxyl Terminal Fragment, domain 2"/>
    <property type="match status" value="1"/>
</dbReference>
<proteinExistence type="predicted"/>
<sequence>MRILSIITVYACLDIVLSNYFHFEEIVYQSDIAKLRDLLNQINLFYKLNLNHFSELEKCTSKVKELESSELNWAPNHFYQVVLSAKNQLRRLKIAMRFFPIFFFVQLAELKQAPMYDDSDQSDLFDSIFEKVQIQNELLINNLQECNTKLFILSQHSKFEPNMSSHSVNFTDNFQASLFLQAEIDKYLEEIEKNYKTIDQLQSKITSLEKLATNEENKEPNSINHNEKLELDCSSLRGDGMIQIEINQDSEKSEMLSVYCESKWIVIQQRQNGFQQSFNKSWNEYASGFGNLKTDFWLGLEYIHLLTKNQDTELIIELTDWSDQIFTAQYGNFKLGNQQDLYRLYLSPRLNGNASKNYLDDSYYGFSSQNGAYFSTYDKINYKMKYPTKNCPVRSGGGWWFTDYSNCLPVNLNGIYVSGASAPSAKGIKWQGIRPFDRNYALKKSKMKIRPKYV</sequence>
<evidence type="ECO:0000259" key="9">
    <source>
        <dbReference type="PROSITE" id="PS51406"/>
    </source>
</evidence>
<dbReference type="SUPFAM" id="SSF56496">
    <property type="entry name" value="Fibrinogen C-terminal domain-like"/>
    <property type="match status" value="1"/>
</dbReference>
<dbReference type="InterPro" id="IPR014716">
    <property type="entry name" value="Fibrinogen_a/b/g_C_1"/>
</dbReference>
<evidence type="ECO:0000256" key="3">
    <source>
        <dbReference type="ARBA" id="ARBA00022729"/>
    </source>
</evidence>
<dbReference type="GO" id="GO:0030674">
    <property type="term" value="F:protein-macromolecule adaptor activity"/>
    <property type="evidence" value="ECO:0007669"/>
    <property type="project" value="TreeGrafter"/>
</dbReference>
<dbReference type="PANTHER" id="PTHR47221:SF6">
    <property type="entry name" value="FIBRINOGEN ALPHA CHAIN"/>
    <property type="match status" value="1"/>
</dbReference>
<dbReference type="EMBL" id="REGN01003481">
    <property type="protein sequence ID" value="RNA22367.1"/>
    <property type="molecule type" value="Genomic_DNA"/>
</dbReference>
<dbReference type="InterPro" id="IPR037579">
    <property type="entry name" value="FIB_ANG-like"/>
</dbReference>
<keyword evidence="4 7" id="KW-0175">Coiled coil</keyword>
<dbReference type="CDD" id="cd00087">
    <property type="entry name" value="FReD"/>
    <property type="match status" value="1"/>
</dbReference>
<dbReference type="AlphaFoldDB" id="A0A3M7RFS9"/>
<keyword evidence="3 8" id="KW-0732">Signal</keyword>
<dbReference type="STRING" id="10195.A0A3M7RFS9"/>
<gene>
    <name evidence="10" type="ORF">BpHYR1_038265</name>
</gene>
<dbReference type="GO" id="GO:0005577">
    <property type="term" value="C:fibrinogen complex"/>
    <property type="evidence" value="ECO:0007669"/>
    <property type="project" value="TreeGrafter"/>
</dbReference>
<dbReference type="PROSITE" id="PS51406">
    <property type="entry name" value="FIBRINOGEN_C_2"/>
    <property type="match status" value="1"/>
</dbReference>
<feature type="coiled-coil region" evidence="7">
    <location>
        <begin position="184"/>
        <end position="218"/>
    </location>
</feature>
<name>A0A3M7RFS9_BRAPC</name>
<accession>A0A3M7RFS9</accession>
<evidence type="ECO:0000256" key="1">
    <source>
        <dbReference type="ARBA" id="ARBA00004613"/>
    </source>
</evidence>
<comment type="caution">
    <text evidence="10">The sequence shown here is derived from an EMBL/GenBank/DDBJ whole genome shotgun (WGS) entry which is preliminary data.</text>
</comment>
<evidence type="ECO:0000313" key="11">
    <source>
        <dbReference type="Proteomes" id="UP000276133"/>
    </source>
</evidence>
<reference evidence="10 11" key="1">
    <citation type="journal article" date="2018" name="Sci. Rep.">
        <title>Genomic signatures of local adaptation to the degree of environmental predictability in rotifers.</title>
        <authorList>
            <person name="Franch-Gras L."/>
            <person name="Hahn C."/>
            <person name="Garcia-Roger E.M."/>
            <person name="Carmona M.J."/>
            <person name="Serra M."/>
            <person name="Gomez A."/>
        </authorList>
    </citation>
    <scope>NUCLEOTIDE SEQUENCE [LARGE SCALE GENOMIC DNA]</scope>
    <source>
        <strain evidence="10">HYR1</strain>
    </source>
</reference>
<dbReference type="GO" id="GO:0005201">
    <property type="term" value="F:extracellular matrix structural constituent"/>
    <property type="evidence" value="ECO:0007669"/>
    <property type="project" value="TreeGrafter"/>
</dbReference>
<comment type="subcellular location">
    <subcellularLocation>
        <location evidence="1">Secreted</location>
    </subcellularLocation>
</comment>
<evidence type="ECO:0000256" key="5">
    <source>
        <dbReference type="ARBA" id="ARBA00023157"/>
    </source>
</evidence>
<dbReference type="InterPro" id="IPR002181">
    <property type="entry name" value="Fibrinogen_a/b/g_C_dom"/>
</dbReference>
<evidence type="ECO:0000256" key="6">
    <source>
        <dbReference type="ARBA" id="ARBA00023180"/>
    </source>
</evidence>
<keyword evidence="6" id="KW-0325">Glycoprotein</keyword>
<evidence type="ECO:0000256" key="2">
    <source>
        <dbReference type="ARBA" id="ARBA00022525"/>
    </source>
</evidence>
<evidence type="ECO:0000256" key="4">
    <source>
        <dbReference type="ARBA" id="ARBA00023054"/>
    </source>
</evidence>
<dbReference type="OrthoDB" id="6345539at2759"/>
<feature type="domain" description="Fibrinogen C-terminal" evidence="9">
    <location>
        <begin position="224"/>
        <end position="453"/>
    </location>
</feature>
<dbReference type="InterPro" id="IPR036056">
    <property type="entry name" value="Fibrinogen-like_C"/>
</dbReference>
<dbReference type="SMART" id="SM00186">
    <property type="entry name" value="FBG"/>
    <property type="match status" value="1"/>
</dbReference>
<dbReference type="Gene3D" id="3.90.215.10">
    <property type="entry name" value="Gamma Fibrinogen, chain A, domain 1"/>
    <property type="match status" value="1"/>
</dbReference>
<keyword evidence="5" id="KW-1015">Disulfide bond</keyword>
<protein>
    <submittedName>
        <fullName evidence="10">Microfibril-associated glyco 4-like</fullName>
    </submittedName>
</protein>
<dbReference type="Pfam" id="PF00147">
    <property type="entry name" value="Fibrinogen_C"/>
    <property type="match status" value="1"/>
</dbReference>
<dbReference type="PANTHER" id="PTHR47221">
    <property type="entry name" value="FIBRINOGEN ALPHA CHAIN"/>
    <property type="match status" value="1"/>
</dbReference>
<evidence type="ECO:0000313" key="10">
    <source>
        <dbReference type="EMBL" id="RNA22367.1"/>
    </source>
</evidence>
<feature type="signal peptide" evidence="8">
    <location>
        <begin position="1"/>
        <end position="18"/>
    </location>
</feature>
<organism evidence="10 11">
    <name type="scientific">Brachionus plicatilis</name>
    <name type="common">Marine rotifer</name>
    <name type="synonym">Brachionus muelleri</name>
    <dbReference type="NCBI Taxonomy" id="10195"/>
    <lineage>
        <taxon>Eukaryota</taxon>
        <taxon>Metazoa</taxon>
        <taxon>Spiralia</taxon>
        <taxon>Gnathifera</taxon>
        <taxon>Rotifera</taxon>
        <taxon>Eurotatoria</taxon>
        <taxon>Monogononta</taxon>
        <taxon>Pseudotrocha</taxon>
        <taxon>Ploima</taxon>
        <taxon>Brachionidae</taxon>
        <taxon>Brachionus</taxon>
    </lineage>
</organism>
<dbReference type="Proteomes" id="UP000276133">
    <property type="component" value="Unassembled WGS sequence"/>
</dbReference>
<feature type="chain" id="PRO_5018232734" evidence="8">
    <location>
        <begin position="19"/>
        <end position="454"/>
    </location>
</feature>
<keyword evidence="2" id="KW-0964">Secreted</keyword>
<evidence type="ECO:0000256" key="8">
    <source>
        <dbReference type="SAM" id="SignalP"/>
    </source>
</evidence>
<evidence type="ECO:0000256" key="7">
    <source>
        <dbReference type="SAM" id="Coils"/>
    </source>
</evidence>
<keyword evidence="11" id="KW-1185">Reference proteome</keyword>
<dbReference type="GO" id="GO:0034116">
    <property type="term" value="P:positive regulation of heterotypic cell-cell adhesion"/>
    <property type="evidence" value="ECO:0007669"/>
    <property type="project" value="TreeGrafter"/>
</dbReference>